<feature type="domain" description="Putative tail fiber protein gp53-like C-terminal" evidence="1">
    <location>
        <begin position="612"/>
        <end position="703"/>
    </location>
</feature>
<organism evidence="2 3">
    <name type="scientific">Salinicola lusitanus</name>
    <dbReference type="NCBI Taxonomy" id="1949085"/>
    <lineage>
        <taxon>Bacteria</taxon>
        <taxon>Pseudomonadati</taxon>
        <taxon>Pseudomonadota</taxon>
        <taxon>Gammaproteobacteria</taxon>
        <taxon>Oceanospirillales</taxon>
        <taxon>Halomonadaceae</taxon>
        <taxon>Salinicola</taxon>
    </lineage>
</organism>
<reference evidence="2 3" key="1">
    <citation type="submission" date="2024-04" db="EMBL/GenBank/DDBJ databases">
        <title>Salinicola lusitanus LLJ914,a marine bacterium isolated from the Okinawa Trough.</title>
        <authorList>
            <person name="Li J."/>
        </authorList>
    </citation>
    <scope>NUCLEOTIDE SEQUENCE [LARGE SCALE GENOMIC DNA]</scope>
    <source>
        <strain evidence="2 3">LLJ914</strain>
    </source>
</reference>
<evidence type="ECO:0000313" key="3">
    <source>
        <dbReference type="Proteomes" id="UP001453229"/>
    </source>
</evidence>
<dbReference type="Pfam" id="PF21882">
    <property type="entry name" value="Gp53-like_C"/>
    <property type="match status" value="1"/>
</dbReference>
<dbReference type="InterPro" id="IPR054075">
    <property type="entry name" value="Gp53-like_C"/>
</dbReference>
<accession>A0ABZ3CUS2</accession>
<dbReference type="RefSeq" id="WP_342595481.1">
    <property type="nucleotide sequence ID" value="NZ_CP151919.1"/>
</dbReference>
<proteinExistence type="predicted"/>
<gene>
    <name evidence="2" type="ORF">AAGT95_02950</name>
</gene>
<protein>
    <recommendedName>
        <fullName evidence="1">Putative tail fiber protein gp53-like C-terminal domain-containing protein</fullName>
    </recommendedName>
</protein>
<dbReference type="EMBL" id="CP151919">
    <property type="protein sequence ID" value="XAD54952.1"/>
    <property type="molecule type" value="Genomic_DNA"/>
</dbReference>
<evidence type="ECO:0000259" key="1">
    <source>
        <dbReference type="Pfam" id="PF21882"/>
    </source>
</evidence>
<keyword evidence="3" id="KW-1185">Reference proteome</keyword>
<dbReference type="Proteomes" id="UP001453229">
    <property type="component" value="Chromosome"/>
</dbReference>
<evidence type="ECO:0000313" key="2">
    <source>
        <dbReference type="EMBL" id="XAD54952.1"/>
    </source>
</evidence>
<dbReference type="Gene3D" id="2.60.40.3940">
    <property type="match status" value="1"/>
</dbReference>
<sequence length="703" mass="74744">MAIRFIVTDAGRAALTNDDNTGTGARRIAEIGLGSGQYTAGDRTRTDLVDPIKRMDTIGGETVAPDIIHVTLQDETNDTYSVGEIGLFLDNGVLFAYTSQPNDWIIEKAAPATLLLATDIEIADIDVSSLTFGDAAFLNPPASETVLGVVEIATQDEVDAGTDRRRAIVPRTLKAFIDKVLKAYATVQQLADHAASRNHPAANTTNQGMVELATYQETKDGADNTRAVTPAANKAALDQHRQETGAHAADRISLGDLPKLGGPSTVQAAFAALGTAARRDEGAGKGLDADKLDGLDSERFMRSDVANSVLLLGNREAGDVKEDGAVIFDHSHGIYVYMTSPPIGTEGPYAVMTAATTQAGNNIEITGGKSKDSIPTISVKQGSGSGLDADKLDGLQASQFIRSDAKSQLKGELQVDSDQGLIIVYRSAGGLRLSGFANGETHFIHGPEGNGDDIFRITRRGKRSYEVSVGNGGGFSELWHANNLNPVKVGAANQTVGDGFHVNGNKFYFGTDGNKEHNLFDNDGAGNAGLQFGMDKDKSTAVGGAVEFQADIDNSDNSAWRISLDSRKRNKGDSINFDQELVGSRSGLQWNGNNIWHEGDAARSRGTSGYVKNPDGTIIQWGEVNNRSGGNSGGAYDTWKIGFPITFPNACRQVIPSFGNLQFGGSSRAMLCAEQLENNRFQLAIGAEQPYSGQTVRYIAVGY</sequence>
<name>A0ABZ3CUS2_9GAMM</name>